<accession>I1HKN4</accession>
<sequence>MTERDGSRFGVPLASGERDERRRRRLLSDFRRRVVGGGCAAAFDDDGRGDKQLTASSVLILTARPSTEEQTRAPDIHRRQQPSLSLPPSGQEHTAAGPHLPFTDVFDELHDRPHSSIVKGAYAYDINGKKYIDALAGLWCTALGGNEPRLVKAATDQLNKLSFYHSFWNRTTKPSLDLANDILNMFTAREMGKVFFTNSGSEANDSQCNEGYRQNSR</sequence>
<dbReference type="eggNOG" id="KOG1404">
    <property type="taxonomic scope" value="Eukaryota"/>
</dbReference>
<evidence type="ECO:0000313" key="6">
    <source>
        <dbReference type="EnsemblPlants" id="KQK06911"/>
    </source>
</evidence>
<dbReference type="InterPro" id="IPR015424">
    <property type="entry name" value="PyrdxlP-dep_Trfase"/>
</dbReference>
<dbReference type="Gramene" id="KQK06911">
    <property type="protein sequence ID" value="KQK06911"/>
    <property type="gene ID" value="BRADI_2g31220v3"/>
</dbReference>
<organism evidence="5">
    <name type="scientific">Brachypodium distachyon</name>
    <name type="common">Purple false brome</name>
    <name type="synonym">Trachynia distachya</name>
    <dbReference type="NCBI Taxonomy" id="15368"/>
    <lineage>
        <taxon>Eukaryota</taxon>
        <taxon>Viridiplantae</taxon>
        <taxon>Streptophyta</taxon>
        <taxon>Embryophyta</taxon>
        <taxon>Tracheophyta</taxon>
        <taxon>Spermatophyta</taxon>
        <taxon>Magnoliopsida</taxon>
        <taxon>Liliopsida</taxon>
        <taxon>Poales</taxon>
        <taxon>Poaceae</taxon>
        <taxon>BOP clade</taxon>
        <taxon>Pooideae</taxon>
        <taxon>Stipodae</taxon>
        <taxon>Brachypodieae</taxon>
        <taxon>Brachypodium</taxon>
    </lineage>
</organism>
<dbReference type="GO" id="GO:0008483">
    <property type="term" value="F:transaminase activity"/>
    <property type="evidence" value="ECO:0007669"/>
    <property type="project" value="UniProtKB-KW"/>
</dbReference>
<dbReference type="ExpressionAtlas" id="I1HKN4">
    <property type="expression patterns" value="baseline"/>
</dbReference>
<name>I1HKN4_BRADI</name>
<feature type="region of interest" description="Disordered" evidence="4">
    <location>
        <begin position="1"/>
        <end position="21"/>
    </location>
</feature>
<evidence type="ECO:0000256" key="3">
    <source>
        <dbReference type="ARBA" id="ARBA00022898"/>
    </source>
</evidence>
<reference evidence="5" key="2">
    <citation type="submission" date="2017-06" db="EMBL/GenBank/DDBJ databases">
        <title>WGS assembly of Brachypodium distachyon.</title>
        <authorList>
            <consortium name="The International Brachypodium Initiative"/>
            <person name="Lucas S."/>
            <person name="Harmon-Smith M."/>
            <person name="Lail K."/>
            <person name="Tice H."/>
            <person name="Grimwood J."/>
            <person name="Bruce D."/>
            <person name="Barry K."/>
            <person name="Shu S."/>
            <person name="Lindquist E."/>
            <person name="Wang M."/>
            <person name="Pitluck S."/>
            <person name="Vogel J.P."/>
            <person name="Garvin D.F."/>
            <person name="Mockler T.C."/>
            <person name="Schmutz J."/>
            <person name="Rokhsar D."/>
            <person name="Bevan M.W."/>
        </authorList>
    </citation>
    <scope>NUCLEOTIDE SEQUENCE</scope>
    <source>
        <strain evidence="5">Bd21</strain>
    </source>
</reference>
<dbReference type="Gene3D" id="3.90.1150.10">
    <property type="entry name" value="Aspartate Aminotransferase, domain 1"/>
    <property type="match status" value="1"/>
</dbReference>
<evidence type="ECO:0000313" key="5">
    <source>
        <dbReference type="EMBL" id="KQK06911.1"/>
    </source>
</evidence>
<feature type="compositionally biased region" description="Polar residues" evidence="4">
    <location>
        <begin position="81"/>
        <end position="92"/>
    </location>
</feature>
<dbReference type="SUPFAM" id="SSF53383">
    <property type="entry name" value="PLP-dependent transferases"/>
    <property type="match status" value="1"/>
</dbReference>
<protein>
    <submittedName>
        <fullName evidence="5 6">Uncharacterized protein</fullName>
    </submittedName>
</protein>
<dbReference type="Proteomes" id="UP000008810">
    <property type="component" value="Chromosome 2"/>
</dbReference>
<dbReference type="InterPro" id="IPR015422">
    <property type="entry name" value="PyrdxlP-dep_Trfase_small"/>
</dbReference>
<evidence type="ECO:0000313" key="7">
    <source>
        <dbReference type="Proteomes" id="UP000008810"/>
    </source>
</evidence>
<evidence type="ECO:0000256" key="4">
    <source>
        <dbReference type="SAM" id="MobiDB-lite"/>
    </source>
</evidence>
<dbReference type="InterPro" id="IPR015421">
    <property type="entry name" value="PyrdxlP-dep_Trfase_major"/>
</dbReference>
<proteinExistence type="predicted"/>
<dbReference type="PANTHER" id="PTHR42684:SF3">
    <property type="entry name" value="ADENOSYLMETHIONINE-8-AMINO-7-OXONONANOATE AMINOTRANSFERASE"/>
    <property type="match status" value="1"/>
</dbReference>
<keyword evidence="7" id="KW-1185">Reference proteome</keyword>
<dbReference type="EMBL" id="CM000881">
    <property type="protein sequence ID" value="KQK06911.1"/>
    <property type="molecule type" value="Genomic_DNA"/>
</dbReference>
<dbReference type="OrthoDB" id="425114at2759"/>
<gene>
    <name evidence="5" type="ORF">BRADI_2g31220v3</name>
</gene>
<dbReference type="AlphaFoldDB" id="I1HKN4"/>
<dbReference type="HOGENOM" id="CLU_1273778_0_0_1"/>
<dbReference type="Gene3D" id="3.40.640.10">
    <property type="entry name" value="Type I PLP-dependent aspartate aminotransferase-like (Major domain)"/>
    <property type="match status" value="1"/>
</dbReference>
<feature type="region of interest" description="Disordered" evidence="4">
    <location>
        <begin position="62"/>
        <end position="100"/>
    </location>
</feature>
<dbReference type="Pfam" id="PF00202">
    <property type="entry name" value="Aminotran_3"/>
    <property type="match status" value="1"/>
</dbReference>
<keyword evidence="3" id="KW-0663">Pyridoxal phosphate</keyword>
<dbReference type="InParanoid" id="I1HKN4"/>
<keyword evidence="2" id="KW-0808">Transferase</keyword>
<dbReference type="InterPro" id="IPR005814">
    <property type="entry name" value="Aminotrans_3"/>
</dbReference>
<keyword evidence="1" id="KW-0032">Aminotransferase</keyword>
<dbReference type="EnsemblPlants" id="KQK06911">
    <property type="protein sequence ID" value="KQK06911"/>
    <property type="gene ID" value="BRADI_2g31220v3"/>
</dbReference>
<dbReference type="PANTHER" id="PTHR42684">
    <property type="entry name" value="ADENOSYLMETHIONINE-8-AMINO-7-OXONONANOATE AMINOTRANSFERASE"/>
    <property type="match status" value="1"/>
</dbReference>
<dbReference type="STRING" id="15368.I1HKN4"/>
<evidence type="ECO:0000256" key="1">
    <source>
        <dbReference type="ARBA" id="ARBA00022576"/>
    </source>
</evidence>
<reference evidence="5 6" key="1">
    <citation type="journal article" date="2010" name="Nature">
        <title>Genome sequencing and analysis of the model grass Brachypodium distachyon.</title>
        <authorList>
            <consortium name="International Brachypodium Initiative"/>
        </authorList>
    </citation>
    <scope>NUCLEOTIDE SEQUENCE [LARGE SCALE GENOMIC DNA]</scope>
    <source>
        <strain evidence="5 6">Bd21</strain>
    </source>
</reference>
<feature type="compositionally biased region" description="Basic and acidic residues" evidence="4">
    <location>
        <begin position="66"/>
        <end position="78"/>
    </location>
</feature>
<dbReference type="GO" id="GO:0030170">
    <property type="term" value="F:pyridoxal phosphate binding"/>
    <property type="evidence" value="ECO:0007669"/>
    <property type="project" value="InterPro"/>
</dbReference>
<evidence type="ECO:0000256" key="2">
    <source>
        <dbReference type="ARBA" id="ARBA00022679"/>
    </source>
</evidence>
<reference evidence="6" key="3">
    <citation type="submission" date="2018-08" db="UniProtKB">
        <authorList>
            <consortium name="EnsemblPlants"/>
        </authorList>
    </citation>
    <scope>IDENTIFICATION</scope>
    <source>
        <strain evidence="6">cv. Bd21</strain>
    </source>
</reference>